<keyword evidence="4" id="KW-0206">Cytoskeleton</keyword>
<dbReference type="InterPro" id="IPR036241">
    <property type="entry name" value="NSFL1C_SEP_dom_sf"/>
</dbReference>
<evidence type="ECO:0000256" key="7">
    <source>
        <dbReference type="ARBA" id="ARBA00073759"/>
    </source>
</evidence>
<dbReference type="SUPFAM" id="SSF102848">
    <property type="entry name" value="NSFL1 (p97 ATPase) cofactor p47, SEP domain"/>
    <property type="match status" value="1"/>
</dbReference>
<dbReference type="PROSITE" id="PS51399">
    <property type="entry name" value="SEP"/>
    <property type="match status" value="1"/>
</dbReference>
<evidence type="ECO:0000256" key="6">
    <source>
        <dbReference type="ARBA" id="ARBA00062345"/>
    </source>
</evidence>
<dbReference type="GO" id="GO:0005856">
    <property type="term" value="C:cytoskeleton"/>
    <property type="evidence" value="ECO:0007669"/>
    <property type="project" value="UniProtKB-SubCell"/>
</dbReference>
<dbReference type="Pfam" id="PF02338">
    <property type="entry name" value="OTU"/>
    <property type="match status" value="1"/>
</dbReference>
<evidence type="ECO:0000256" key="2">
    <source>
        <dbReference type="ARBA" id="ARBA00022490"/>
    </source>
</evidence>
<evidence type="ECO:0000256" key="5">
    <source>
        <dbReference type="ARBA" id="ARBA00059434"/>
    </source>
</evidence>
<comment type="subcellular location">
    <subcellularLocation>
        <location evidence="1">Cytoplasm</location>
        <location evidence="1">Cytoskeleton</location>
    </subcellularLocation>
</comment>
<evidence type="ECO:0000313" key="14">
    <source>
        <dbReference type="Proteomes" id="UP000663873"/>
    </source>
</evidence>
<keyword evidence="3 10" id="KW-0175">Coiled coil</keyword>
<evidence type="ECO:0000313" key="13">
    <source>
        <dbReference type="EMBL" id="CAF4277512.1"/>
    </source>
</evidence>
<name>A0A820GFP5_9BILA</name>
<dbReference type="InterPro" id="IPR003323">
    <property type="entry name" value="OTU_dom"/>
</dbReference>
<evidence type="ECO:0000256" key="4">
    <source>
        <dbReference type="ARBA" id="ARBA00023212"/>
    </source>
</evidence>
<dbReference type="AlphaFoldDB" id="A0A820GFP5"/>
<dbReference type="PROSITE" id="PS50802">
    <property type="entry name" value="OTU"/>
    <property type="match status" value="1"/>
</dbReference>
<proteinExistence type="predicted"/>
<evidence type="ECO:0000259" key="11">
    <source>
        <dbReference type="PROSITE" id="PS50802"/>
    </source>
</evidence>
<dbReference type="Proteomes" id="UP000663873">
    <property type="component" value="Unassembled WGS sequence"/>
</dbReference>
<dbReference type="GO" id="GO:0043130">
    <property type="term" value="F:ubiquitin binding"/>
    <property type="evidence" value="ECO:0007669"/>
    <property type="project" value="TreeGrafter"/>
</dbReference>
<evidence type="ECO:0000256" key="3">
    <source>
        <dbReference type="ARBA" id="ARBA00023054"/>
    </source>
</evidence>
<feature type="coiled-coil region" evidence="10">
    <location>
        <begin position="108"/>
        <end position="159"/>
    </location>
</feature>
<dbReference type="FunFam" id="3.30.420.210:FF:000003">
    <property type="entry name" value="UBX domain protein 11"/>
    <property type="match status" value="1"/>
</dbReference>
<keyword evidence="14" id="KW-1185">Reference proteome</keyword>
<dbReference type="CDD" id="cd22750">
    <property type="entry name" value="OTU_C64"/>
    <property type="match status" value="1"/>
</dbReference>
<dbReference type="PANTHER" id="PTHR23333:SF4">
    <property type="entry name" value="UBX DOMAIN-CONTAINING PROTEIN 11"/>
    <property type="match status" value="1"/>
</dbReference>
<sequence length="1146" mass="132341">MSSPFTSLNKYRKLPVSKNPIMPANDTLYDENAPSIPQAGRSNVYRYSHEDTQLLNEVTTRMAMDNIKTSRTMNDSRLRAPTDLDLLQLTMNRMQKAESDVRYLTSEVKDKTQRVAVLEEKVHLYEKALHHQHDESYKIQTLEKKCIRLQSIIDRMEDLLIERGLEVIGELNEPDNVNILTFDEADRAEHEQHQERSTLISTPLTWRPEESIPKILLIDFNSIIENIRELNVLAGESEVHFELQNTDSQRHISTLKRIEPISLILYANGIFLFNGPFRSYTEPSTQQFIRDVQDGYFPSELQERFPDGIPFNVSDKRDIYFTDERKQKVFQGEGYVLHDSRVVFNNQNDDHLPPIPQGARIESNDQRPKIPLNQLLNRLPRSVIKNGQVIDIRQNIEQHFVGKQESTSRCESATSEYKTDVDNNVPFSTLRIRSHDGQQTYVIKMKITCTIKNVKQTIAKKKKLLFDFDLFAMGTKLFFTDESQTLEQCGLVPNATLEKFKIEAKDLLTSINCFLIENLHEVTKYTSVLPNTFVEKTDHVDNQRYLIDRAMFRMMNGAQIINWSSSLPMLYPIRTSGNGNCLLHAVLIAMLGIHDLNLYLRDRLVQFMDENKEILKNHWRIERLKSDKKYGINSEDSKLDEEWNELCNLVRYENTEDGQTATQLQYLEAVHIFSISNMLCRPIIVLSEDWIRNKIGEAISVNDLYGIYLPTLSPPLECNTEPIVLAYDRSHFCALITSDIGHSKSSKNLLPLYLSVNHAYDGMPLPIRFLGEDGSIEYSNNLLDEYLRVKKIDYSFDSNSSSLSILCTELGSKHLLPNDSFFTLFQKYLNDFFEVQKPKSIADQQKREKQRELNKHVARDLYNDDKSLSTIKQLPSLSSSLSPRLARSNATSYDILSHNQDNGSYEQRYAYDGTYADQSNVPHTSTFYIENPAYKSQQSPRPSEYVEVLRKDTGLYTTDIEPSKQSYFNNNTSNISNLNSYDKYFNTGNLPLREDESKHRRERQQQQNVINSPVRYIAPRIVSMNHTPAISADRQLTTDKCIICNRSCNDVKSNYICSKCEHEQHLHTSQYEASNRPFSQLGRTNLYLTGDNFRSPSTLSSIPKIKTRRMIVCPNCKSTNMNYASNSSNYSCSACRQTIAPEYLYY</sequence>
<evidence type="ECO:0000256" key="1">
    <source>
        <dbReference type="ARBA" id="ARBA00004245"/>
    </source>
</evidence>
<feature type="domain" description="OTU" evidence="11">
    <location>
        <begin position="570"/>
        <end position="738"/>
    </location>
</feature>
<gene>
    <name evidence="13" type="ORF">UJA718_LOCUS11169</name>
</gene>
<dbReference type="Gene3D" id="3.30.420.210">
    <property type="entry name" value="SEP domain"/>
    <property type="match status" value="1"/>
</dbReference>
<dbReference type="InterPro" id="IPR012989">
    <property type="entry name" value="SEP_domain"/>
</dbReference>
<dbReference type="InterPro" id="IPR029071">
    <property type="entry name" value="Ubiquitin-like_domsf"/>
</dbReference>
<comment type="subunit">
    <text evidence="6">Interacts with GNA12, GNA13, RND1, RND2 and RND3.</text>
</comment>
<evidence type="ECO:0000256" key="8">
    <source>
        <dbReference type="ARBA" id="ARBA00075811"/>
    </source>
</evidence>
<feature type="domain" description="SEP" evidence="12">
    <location>
        <begin position="258"/>
        <end position="322"/>
    </location>
</feature>
<dbReference type="Pfam" id="PF08059">
    <property type="entry name" value="SEP"/>
    <property type="match status" value="1"/>
</dbReference>
<dbReference type="Gene3D" id="3.10.20.90">
    <property type="entry name" value="Phosphatidylinositol 3-kinase Catalytic Subunit, Chain A, domain 1"/>
    <property type="match status" value="1"/>
</dbReference>
<organism evidence="13 14">
    <name type="scientific">Rotaria socialis</name>
    <dbReference type="NCBI Taxonomy" id="392032"/>
    <lineage>
        <taxon>Eukaryota</taxon>
        <taxon>Metazoa</taxon>
        <taxon>Spiralia</taxon>
        <taxon>Gnathifera</taxon>
        <taxon>Rotifera</taxon>
        <taxon>Eurotatoria</taxon>
        <taxon>Bdelloidea</taxon>
        <taxon>Philodinida</taxon>
        <taxon>Philodinidae</taxon>
        <taxon>Rotaria</taxon>
    </lineage>
</organism>
<dbReference type="SUPFAM" id="SSF54236">
    <property type="entry name" value="Ubiquitin-like"/>
    <property type="match status" value="1"/>
</dbReference>
<dbReference type="PANTHER" id="PTHR23333">
    <property type="entry name" value="UBX DOMAIN CONTAINING PROTEIN"/>
    <property type="match status" value="1"/>
</dbReference>
<evidence type="ECO:0000259" key="12">
    <source>
        <dbReference type="PROSITE" id="PS51399"/>
    </source>
</evidence>
<accession>A0A820GFP5</accession>
<reference evidence="13" key="1">
    <citation type="submission" date="2021-02" db="EMBL/GenBank/DDBJ databases">
        <authorList>
            <person name="Nowell W R."/>
        </authorList>
    </citation>
    <scope>NUCLEOTIDE SEQUENCE</scope>
</reference>
<keyword evidence="2" id="KW-0963">Cytoplasm</keyword>
<comment type="function">
    <text evidence="5">May be involved in the reorganization of actin cytoskeleton mediated by RND1, RND2 and RND3. Promotes RHOA activation mediated by GNA12 and GNA13.</text>
</comment>
<dbReference type="EMBL" id="CAJOBP010001353">
    <property type="protein sequence ID" value="CAF4277512.1"/>
    <property type="molecule type" value="Genomic_DNA"/>
</dbReference>
<dbReference type="GO" id="GO:0043161">
    <property type="term" value="P:proteasome-mediated ubiquitin-dependent protein catabolic process"/>
    <property type="evidence" value="ECO:0007669"/>
    <property type="project" value="TreeGrafter"/>
</dbReference>
<comment type="caution">
    <text evidence="13">The sequence shown here is derived from an EMBL/GenBank/DDBJ whole genome shotgun (WGS) entry which is preliminary data.</text>
</comment>
<evidence type="ECO:0000256" key="9">
    <source>
        <dbReference type="ARBA" id="ARBA00081109"/>
    </source>
</evidence>
<protein>
    <recommendedName>
        <fullName evidence="7">UBX domain-containing protein 11</fullName>
    </recommendedName>
    <alternativeName>
        <fullName evidence="9">Socius</fullName>
    </alternativeName>
    <alternativeName>
        <fullName evidence="8">UBX domain-containing protein 5</fullName>
    </alternativeName>
</protein>
<evidence type="ECO:0000256" key="10">
    <source>
        <dbReference type="SAM" id="Coils"/>
    </source>
</evidence>